<dbReference type="Pfam" id="PF00149">
    <property type="entry name" value="Metallophos"/>
    <property type="match status" value="1"/>
</dbReference>
<dbReference type="InterPro" id="IPR004843">
    <property type="entry name" value="Calcineurin-like_PHP"/>
</dbReference>
<comment type="caution">
    <text evidence="2">The sequence shown here is derived from an EMBL/GenBank/DDBJ whole genome shotgun (WGS) entry which is preliminary data.</text>
</comment>
<dbReference type="PANTHER" id="PTHR43143">
    <property type="entry name" value="METALLOPHOSPHOESTERASE, CALCINEURIN SUPERFAMILY"/>
    <property type="match status" value="1"/>
</dbReference>
<dbReference type="OrthoDB" id="5464520at2"/>
<dbReference type="PANTHER" id="PTHR43143:SF1">
    <property type="entry name" value="SERINE_THREONINE-PROTEIN PHOSPHATASE CPPED1"/>
    <property type="match status" value="1"/>
</dbReference>
<dbReference type="InterPro" id="IPR051918">
    <property type="entry name" value="STPP_CPPED1"/>
</dbReference>
<evidence type="ECO:0000313" key="2">
    <source>
        <dbReference type="EMBL" id="TDB60107.1"/>
    </source>
</evidence>
<dbReference type="InterPro" id="IPR029052">
    <property type="entry name" value="Metallo-depent_PP-like"/>
</dbReference>
<evidence type="ECO:0000259" key="1">
    <source>
        <dbReference type="Pfam" id="PF00149"/>
    </source>
</evidence>
<dbReference type="Gene3D" id="3.60.21.10">
    <property type="match status" value="1"/>
</dbReference>
<evidence type="ECO:0000313" key="3">
    <source>
        <dbReference type="Proteomes" id="UP000295706"/>
    </source>
</evidence>
<reference evidence="2 3" key="1">
    <citation type="submission" date="2019-02" db="EMBL/GenBank/DDBJ databases">
        <title>Arundinibacter roseus gen. nov., sp. nov., a new member of the family Cytophagaceae.</title>
        <authorList>
            <person name="Szuroczki S."/>
            <person name="Khayer B."/>
            <person name="Sproer C."/>
            <person name="Toumi M."/>
            <person name="Szabo A."/>
            <person name="Felfoldi T."/>
            <person name="Schumann P."/>
            <person name="Toth E."/>
        </authorList>
    </citation>
    <scope>NUCLEOTIDE SEQUENCE [LARGE SCALE GENOMIC DNA]</scope>
    <source>
        <strain evidence="2 3">DMA-k-7a</strain>
    </source>
</reference>
<dbReference type="GO" id="GO:0016787">
    <property type="term" value="F:hydrolase activity"/>
    <property type="evidence" value="ECO:0007669"/>
    <property type="project" value="InterPro"/>
</dbReference>
<keyword evidence="3" id="KW-1185">Reference proteome</keyword>
<gene>
    <name evidence="2" type="ORF">EZE20_21310</name>
</gene>
<protein>
    <submittedName>
        <fullName evidence="2">Metallophosphoesterase</fullName>
    </submittedName>
</protein>
<dbReference type="EMBL" id="SMJU01000018">
    <property type="protein sequence ID" value="TDB60107.1"/>
    <property type="molecule type" value="Genomic_DNA"/>
</dbReference>
<dbReference type="AlphaFoldDB" id="A0A4R4JYQ1"/>
<name>A0A4R4JYQ1_9BACT</name>
<dbReference type="SUPFAM" id="SSF56300">
    <property type="entry name" value="Metallo-dependent phosphatases"/>
    <property type="match status" value="1"/>
</dbReference>
<proteinExistence type="predicted"/>
<feature type="domain" description="Calcineurin-like phosphoesterase" evidence="1">
    <location>
        <begin position="41"/>
        <end position="211"/>
    </location>
</feature>
<organism evidence="2 3">
    <name type="scientific">Arundinibacter roseus</name>
    <dbReference type="NCBI Taxonomy" id="2070510"/>
    <lineage>
        <taxon>Bacteria</taxon>
        <taxon>Pseudomonadati</taxon>
        <taxon>Bacteroidota</taxon>
        <taxon>Cytophagia</taxon>
        <taxon>Cytophagales</taxon>
        <taxon>Spirosomataceae</taxon>
        <taxon>Arundinibacter</taxon>
    </lineage>
</organism>
<accession>A0A4R4JYQ1</accession>
<dbReference type="Proteomes" id="UP000295706">
    <property type="component" value="Unassembled WGS sequence"/>
</dbReference>
<sequence>MACSDPFQYNPNQVILDKNQQDLNAKNIARIQKRIPSDTVRFILMGDSQRFYDELADFVESANQQRDISFVLHAGDISDFGLTQEFKWVHEIMQDLRVPYLTVLGNHDLIANASTAYRKMYGDFNYSFEFGTNKFIFINTNSREFNFDGTVPDLPWLKQELANNPLQNNAFVIAHIPPFDADFDPKLEKEYAEILAADPHVNLTLYGHQHTFRNGTFYNDGVEYYLTTSMQDRGYLLITTWKGGYLVDRIKF</sequence>